<name>A0A9E7IW20_9CAUD</name>
<protein>
    <submittedName>
        <fullName evidence="1">Uncharacterized protein</fullName>
    </submittedName>
</protein>
<proteinExistence type="predicted"/>
<reference evidence="1" key="1">
    <citation type="submission" date="2022-04" db="EMBL/GenBank/DDBJ databases">
        <authorList>
            <person name="Wang L."/>
            <person name="Zhang J."/>
            <person name="Wang J."/>
        </authorList>
    </citation>
    <scope>NUCLEOTIDE SEQUENCE</scope>
</reference>
<accession>A0A9E7IW20</accession>
<evidence type="ECO:0000313" key="2">
    <source>
        <dbReference type="Proteomes" id="UP001056973"/>
    </source>
</evidence>
<evidence type="ECO:0000313" key="1">
    <source>
        <dbReference type="EMBL" id="UQM93948.1"/>
    </source>
</evidence>
<dbReference type="EMBL" id="ON331942">
    <property type="protein sequence ID" value="UQM93948.1"/>
    <property type="molecule type" value="Genomic_DNA"/>
</dbReference>
<keyword evidence="2" id="KW-1185">Reference proteome</keyword>
<gene>
    <name evidence="1" type="ORF">vBSmQDWS359_38</name>
</gene>
<sequence>MDFSTPNFWLLIAIVLLAVAIVWAATRKQPTRSGREVAYENGLKYALLEIHLSDDKEETCKRLFEEAQEGQAFDPSPFDEAILDAIGAYVNARDARQAGLNEAIMRLRGMVDLGEASSSEVSVALGVLEEMAS</sequence>
<organism evidence="1 2">
    <name type="scientific">Stenotrophomonas phage vB_Sm_QDWS359</name>
    <dbReference type="NCBI Taxonomy" id="2943841"/>
    <lineage>
        <taxon>Viruses</taxon>
        <taxon>Duplodnaviria</taxon>
        <taxon>Heunggongvirae</taxon>
        <taxon>Uroviricota</taxon>
        <taxon>Caudoviricetes</taxon>
        <taxon>Mesyanzhinovviridae</taxon>
        <taxon>Bradleyvirinae</taxon>
        <taxon>Xooduovirus</taxon>
        <taxon>Xooduovirus QDWS359</taxon>
    </lineage>
</organism>
<dbReference type="Proteomes" id="UP001056973">
    <property type="component" value="Segment"/>
</dbReference>